<sequence length="107" mass="11573">MARIACPHCHQPISLAKVTASRGNGFSAQIQCYHCRAWLGRHVILTVLKVLGFYAAVIAGFVGYFVDGVANIVTPIIMISLILTGVTHLMDHLIVIDAPDDDATIED</sequence>
<keyword evidence="1" id="KW-0472">Membrane</keyword>
<gene>
    <name evidence="2" type="ORF">SJ2017_0657</name>
</gene>
<feature type="transmembrane region" description="Helical" evidence="1">
    <location>
        <begin position="43"/>
        <end position="66"/>
    </location>
</feature>
<protein>
    <submittedName>
        <fullName evidence="2">Uncharacterized protein</fullName>
    </submittedName>
</protein>
<proteinExistence type="predicted"/>
<dbReference type="RefSeq" id="WP_055022707.1">
    <property type="nucleotide sequence ID" value="NZ_CANMJJ010000025.1"/>
</dbReference>
<organism evidence="2 3">
    <name type="scientific">Shewanella japonica</name>
    <dbReference type="NCBI Taxonomy" id="93973"/>
    <lineage>
        <taxon>Bacteria</taxon>
        <taxon>Pseudomonadati</taxon>
        <taxon>Pseudomonadota</taxon>
        <taxon>Gammaproteobacteria</taxon>
        <taxon>Alteromonadales</taxon>
        <taxon>Shewanellaceae</taxon>
        <taxon>Shewanella</taxon>
    </lineage>
</organism>
<accession>A0ABN4YFB5</accession>
<dbReference type="Proteomes" id="UP000191820">
    <property type="component" value="Chromosome"/>
</dbReference>
<evidence type="ECO:0000313" key="2">
    <source>
        <dbReference type="EMBL" id="ARD20995.1"/>
    </source>
</evidence>
<name>A0ABN4YFB5_9GAMM</name>
<feature type="transmembrane region" description="Helical" evidence="1">
    <location>
        <begin position="72"/>
        <end position="90"/>
    </location>
</feature>
<keyword evidence="1" id="KW-0812">Transmembrane</keyword>
<keyword evidence="1" id="KW-1133">Transmembrane helix</keyword>
<dbReference type="EMBL" id="CP020472">
    <property type="protein sequence ID" value="ARD20995.1"/>
    <property type="molecule type" value="Genomic_DNA"/>
</dbReference>
<keyword evidence="3" id="KW-1185">Reference proteome</keyword>
<reference evidence="2 3" key="1">
    <citation type="submission" date="2017-03" db="EMBL/GenBank/DDBJ databases">
        <title>Genome sequencing of Shewanella japonica KCTC 22435.</title>
        <authorList>
            <person name="Kim K.M."/>
        </authorList>
    </citation>
    <scope>NUCLEOTIDE SEQUENCE [LARGE SCALE GENOMIC DNA]</scope>
    <source>
        <strain evidence="2 3">KCTC 22435</strain>
    </source>
</reference>
<evidence type="ECO:0000313" key="3">
    <source>
        <dbReference type="Proteomes" id="UP000191820"/>
    </source>
</evidence>
<evidence type="ECO:0000256" key="1">
    <source>
        <dbReference type="SAM" id="Phobius"/>
    </source>
</evidence>